<dbReference type="Proteomes" id="UP001447188">
    <property type="component" value="Unassembled WGS sequence"/>
</dbReference>
<gene>
    <name evidence="6" type="ORF">Q9L58_004820</name>
</gene>
<name>A0ABR3GK51_9PEZI</name>
<dbReference type="EMBL" id="JBBBZM010000054">
    <property type="protein sequence ID" value="KAL0636256.1"/>
    <property type="molecule type" value="Genomic_DNA"/>
</dbReference>
<evidence type="ECO:0000256" key="2">
    <source>
        <dbReference type="ARBA" id="ARBA00022723"/>
    </source>
</evidence>
<dbReference type="InterPro" id="IPR006913">
    <property type="entry name" value="CENP-V/GFA"/>
</dbReference>
<reference evidence="6 7" key="1">
    <citation type="submission" date="2024-02" db="EMBL/GenBank/DDBJ databases">
        <title>Discinaceae phylogenomics.</title>
        <authorList>
            <person name="Dirks A.C."/>
            <person name="James T.Y."/>
        </authorList>
    </citation>
    <scope>NUCLEOTIDE SEQUENCE [LARGE SCALE GENOMIC DNA]</scope>
    <source>
        <strain evidence="6 7">ACD0624</strain>
    </source>
</reference>
<dbReference type="PANTHER" id="PTHR33337">
    <property type="entry name" value="GFA DOMAIN-CONTAINING PROTEIN"/>
    <property type="match status" value="1"/>
</dbReference>
<proteinExistence type="inferred from homology"/>
<accession>A0ABR3GK51</accession>
<evidence type="ECO:0000256" key="1">
    <source>
        <dbReference type="ARBA" id="ARBA00005495"/>
    </source>
</evidence>
<organism evidence="6 7">
    <name type="scientific">Discina gigas</name>
    <dbReference type="NCBI Taxonomy" id="1032678"/>
    <lineage>
        <taxon>Eukaryota</taxon>
        <taxon>Fungi</taxon>
        <taxon>Dikarya</taxon>
        <taxon>Ascomycota</taxon>
        <taxon>Pezizomycotina</taxon>
        <taxon>Pezizomycetes</taxon>
        <taxon>Pezizales</taxon>
        <taxon>Discinaceae</taxon>
        <taxon>Discina</taxon>
    </lineage>
</organism>
<comment type="similarity">
    <text evidence="1">Belongs to the Gfa family.</text>
</comment>
<evidence type="ECO:0000256" key="4">
    <source>
        <dbReference type="ARBA" id="ARBA00023239"/>
    </source>
</evidence>
<protein>
    <recommendedName>
        <fullName evidence="5">CENP-V/GFA domain-containing protein</fullName>
    </recommendedName>
</protein>
<evidence type="ECO:0000313" key="7">
    <source>
        <dbReference type="Proteomes" id="UP001447188"/>
    </source>
</evidence>
<keyword evidence="7" id="KW-1185">Reference proteome</keyword>
<dbReference type="Pfam" id="PF04828">
    <property type="entry name" value="GFA"/>
    <property type="match status" value="1"/>
</dbReference>
<keyword evidence="3" id="KW-0862">Zinc</keyword>
<keyword evidence="4" id="KW-0456">Lyase</keyword>
<dbReference type="Gene3D" id="3.90.1590.10">
    <property type="entry name" value="glutathione-dependent formaldehyde- activating enzyme (gfa)"/>
    <property type="match status" value="1"/>
</dbReference>
<sequence length="147" mass="15900">MTTSPVPPAHCLCRSVKLTFHEDARPMATHCYCKDCSHNGGGFSQLSLILDEAAVTVEDPENLVVTYGIQGTESGLVKRKSFCGRCGCTLFTKTDLYKEKVFVVASLTEGGCALYKPNLEVYTKNRPAYLTAVEGAIQFDGAPEGVL</sequence>
<dbReference type="InterPro" id="IPR011057">
    <property type="entry name" value="Mss4-like_sf"/>
</dbReference>
<dbReference type="SUPFAM" id="SSF51316">
    <property type="entry name" value="Mss4-like"/>
    <property type="match status" value="1"/>
</dbReference>
<feature type="domain" description="CENP-V/GFA" evidence="5">
    <location>
        <begin position="7"/>
        <end position="123"/>
    </location>
</feature>
<dbReference type="PROSITE" id="PS51891">
    <property type="entry name" value="CENP_V_GFA"/>
    <property type="match status" value="1"/>
</dbReference>
<dbReference type="PANTHER" id="PTHR33337:SF30">
    <property type="entry name" value="DUF636 DOMAIN PROTEIN (AFU_ORTHOLOGUE AFUA_1G03180)"/>
    <property type="match status" value="1"/>
</dbReference>
<evidence type="ECO:0000313" key="6">
    <source>
        <dbReference type="EMBL" id="KAL0636256.1"/>
    </source>
</evidence>
<evidence type="ECO:0000256" key="3">
    <source>
        <dbReference type="ARBA" id="ARBA00022833"/>
    </source>
</evidence>
<keyword evidence="2" id="KW-0479">Metal-binding</keyword>
<comment type="caution">
    <text evidence="6">The sequence shown here is derived from an EMBL/GenBank/DDBJ whole genome shotgun (WGS) entry which is preliminary data.</text>
</comment>
<evidence type="ECO:0000259" key="5">
    <source>
        <dbReference type="PROSITE" id="PS51891"/>
    </source>
</evidence>